<gene>
    <name evidence="2" type="ORF">SALLE_v1c10350</name>
</gene>
<keyword evidence="3" id="KW-1185">Reference proteome</keyword>
<sequence>MKKLLNILAASTMVISAPLSVVACNKKKTNVGDEFDYDRLTKEFIDEITTIFKIEIANKFDEYRAIEEKELPNNWSLENVNNHKDEFDKNHGEFYNETKSWIEDLIPSNEINNAIKNDVLTNVNYNPILLDKNTPLKDGFEVEEIDLKIQKASSTLTAKITSNIYFKSTNDEKIIQPINTFISINIFSEEQYLNKFKEADAQFSDLIENQIANNIIFHSDSGNINQTAVEISQNNEIKDYLKEKVISLKIENVKINPNNLEIKAIDGASLHAGYGMFFVDEFERDQTPYQTFIKALSGDLESEKILLENITGNDAQWLAVETFSTGANAKIDEAINSGEKIARGLNQYALSEKTKTETIFKNLVSKSKSAFKIDDKNDAKIIATFSAELSNLKFSIFDFDDEYSFANKNIFIKQNITESYDNTLEYYNDFLLEAWNFHKEFFTLSQNEEGKNIFTIQSPKNWKKEDFAKKTFTKDNFFWEELAQANEKANSHNKVFNFTPNLYVIGSLAAPFEYQSNIYISSNLELFDYYFNVSKKETRNINKMVLNLSLFPEAKNPKNQPFLNFNVYNKSNSDWIPNNANPEKEFENRTSIFKLKFND</sequence>
<dbReference type="AlphaFoldDB" id="A0A345Z526"/>
<evidence type="ECO:0000313" key="2">
    <source>
        <dbReference type="EMBL" id="AXK51705.1"/>
    </source>
</evidence>
<evidence type="ECO:0008006" key="4">
    <source>
        <dbReference type="Google" id="ProtNLM"/>
    </source>
</evidence>
<protein>
    <recommendedName>
        <fullName evidence="4">Lipoprotein</fullName>
    </recommendedName>
</protein>
<feature type="signal peptide" evidence="1">
    <location>
        <begin position="1"/>
        <end position="23"/>
    </location>
</feature>
<reference evidence="2 3" key="1">
    <citation type="submission" date="2018-07" db="EMBL/GenBank/DDBJ databases">
        <title>Complete genome sequence of Spiroplasma alleghenense PLHS-1 (ATCC 51752).</title>
        <authorList>
            <person name="Chou L."/>
            <person name="Lee T.-Y."/>
            <person name="Tsai Y.-M."/>
            <person name="Kuo C.-H."/>
        </authorList>
    </citation>
    <scope>NUCLEOTIDE SEQUENCE [LARGE SCALE GENOMIC DNA]</scope>
    <source>
        <strain evidence="2 3">PLHS-1</strain>
    </source>
</reference>
<organism evidence="2 3">
    <name type="scientific">Spiroplasma alleghenense</name>
    <dbReference type="NCBI Taxonomy" id="216931"/>
    <lineage>
        <taxon>Bacteria</taxon>
        <taxon>Bacillati</taxon>
        <taxon>Mycoplasmatota</taxon>
        <taxon>Mollicutes</taxon>
        <taxon>Entomoplasmatales</taxon>
        <taxon>Spiroplasmataceae</taxon>
        <taxon>Spiroplasma</taxon>
    </lineage>
</organism>
<dbReference type="RefSeq" id="WP_115558592.1">
    <property type="nucleotide sequence ID" value="NZ_CP031376.1"/>
</dbReference>
<dbReference type="PROSITE" id="PS51257">
    <property type="entry name" value="PROKAR_LIPOPROTEIN"/>
    <property type="match status" value="1"/>
</dbReference>
<feature type="chain" id="PRO_5017006425" description="Lipoprotein" evidence="1">
    <location>
        <begin position="24"/>
        <end position="599"/>
    </location>
</feature>
<evidence type="ECO:0000313" key="3">
    <source>
        <dbReference type="Proteomes" id="UP000254792"/>
    </source>
</evidence>
<proteinExistence type="predicted"/>
<dbReference type="EMBL" id="CP031376">
    <property type="protein sequence ID" value="AXK51705.1"/>
    <property type="molecule type" value="Genomic_DNA"/>
</dbReference>
<dbReference type="OrthoDB" id="387107at2"/>
<name>A0A345Z526_9MOLU</name>
<accession>A0A345Z526</accession>
<evidence type="ECO:0000256" key="1">
    <source>
        <dbReference type="SAM" id="SignalP"/>
    </source>
</evidence>
<dbReference type="Proteomes" id="UP000254792">
    <property type="component" value="Chromosome"/>
</dbReference>
<dbReference type="KEGG" id="salx:SALLE_v1c10350"/>
<keyword evidence="1" id="KW-0732">Signal</keyword>